<reference evidence="1 2" key="1">
    <citation type="submission" date="2024-11" db="EMBL/GenBank/DDBJ databases">
        <title>A near-complete genome assembly of Cinchona calisaya.</title>
        <authorList>
            <person name="Lian D.C."/>
            <person name="Zhao X.W."/>
            <person name="Wei L."/>
        </authorList>
    </citation>
    <scope>NUCLEOTIDE SEQUENCE [LARGE SCALE GENOMIC DNA]</scope>
    <source>
        <tissue evidence="1">Nenye</tissue>
    </source>
</reference>
<name>A0ABD2ZQH4_9GENT</name>
<gene>
    <name evidence="1" type="ORF">ACH5RR_018082</name>
</gene>
<sequence>MATSSSVSLSQFIVRIRFVEFPRKKTLFPIEFLNDYAFDIQDFVKFCMPSSDVWCIVLEKKIITHVVTYWLHVVGKVKKGTIGLRNVPWVGSSRVCALNKQRVKSLSSSSFRKNHLREVESIFHSTFPFFIASMHSHGFHHSHMVYVLVGFSYNYLKQCPRSIDACCDDSNEWSVSKIVKMLNEEFEDVAYLLEYVIGLVFNFAVDSC</sequence>
<dbReference type="AlphaFoldDB" id="A0ABD2ZQH4"/>
<protein>
    <submittedName>
        <fullName evidence="1">Uncharacterized protein</fullName>
    </submittedName>
</protein>
<dbReference type="Proteomes" id="UP001630127">
    <property type="component" value="Unassembled WGS sequence"/>
</dbReference>
<keyword evidence="2" id="KW-1185">Reference proteome</keyword>
<comment type="caution">
    <text evidence="1">The sequence shown here is derived from an EMBL/GenBank/DDBJ whole genome shotgun (WGS) entry which is preliminary data.</text>
</comment>
<evidence type="ECO:0000313" key="2">
    <source>
        <dbReference type="Proteomes" id="UP001630127"/>
    </source>
</evidence>
<organism evidence="1 2">
    <name type="scientific">Cinchona calisaya</name>
    <dbReference type="NCBI Taxonomy" id="153742"/>
    <lineage>
        <taxon>Eukaryota</taxon>
        <taxon>Viridiplantae</taxon>
        <taxon>Streptophyta</taxon>
        <taxon>Embryophyta</taxon>
        <taxon>Tracheophyta</taxon>
        <taxon>Spermatophyta</taxon>
        <taxon>Magnoliopsida</taxon>
        <taxon>eudicotyledons</taxon>
        <taxon>Gunneridae</taxon>
        <taxon>Pentapetalae</taxon>
        <taxon>asterids</taxon>
        <taxon>lamiids</taxon>
        <taxon>Gentianales</taxon>
        <taxon>Rubiaceae</taxon>
        <taxon>Cinchonoideae</taxon>
        <taxon>Cinchoneae</taxon>
        <taxon>Cinchona</taxon>
    </lineage>
</organism>
<dbReference type="EMBL" id="JBJUIK010000008">
    <property type="protein sequence ID" value="KAL3519933.1"/>
    <property type="molecule type" value="Genomic_DNA"/>
</dbReference>
<evidence type="ECO:0000313" key="1">
    <source>
        <dbReference type="EMBL" id="KAL3519933.1"/>
    </source>
</evidence>
<accession>A0ABD2ZQH4</accession>
<proteinExistence type="predicted"/>